<dbReference type="Proteomes" id="UP000582659">
    <property type="component" value="Unassembled WGS sequence"/>
</dbReference>
<evidence type="ECO:0000256" key="1">
    <source>
        <dbReference type="SAM" id="SignalP"/>
    </source>
</evidence>
<reference evidence="2" key="2">
    <citation type="submission" date="2020-09" db="EMBL/GenBank/DDBJ databases">
        <authorList>
            <person name="Kikuchi T."/>
        </authorList>
    </citation>
    <scope>NUCLEOTIDE SEQUENCE</scope>
    <source>
        <strain evidence="2">Ka4C1</strain>
    </source>
</reference>
<protein>
    <submittedName>
        <fullName evidence="2">(pine wood nematode) hypothetical protein</fullName>
    </submittedName>
</protein>
<dbReference type="Proteomes" id="UP000659654">
    <property type="component" value="Unassembled WGS sequence"/>
</dbReference>
<dbReference type="EMBL" id="CAJFDI010000005">
    <property type="protein sequence ID" value="CAD5231495.1"/>
    <property type="molecule type" value="Genomic_DNA"/>
</dbReference>
<dbReference type="EMBL" id="CAJFCV020000005">
    <property type="protein sequence ID" value="CAG9122712.1"/>
    <property type="molecule type" value="Genomic_DNA"/>
</dbReference>
<name>A0A1I7RSZ7_BURXY</name>
<accession>A0A1I7RSZ7</accession>
<sequence length="87" mass="9868">MFGYQLLLCCFLLLMKTSDGRYCGEKLMGKLSSLCTNNLDCTYVEVDLRQPTTFLRWCCSQTKCSDEDLKKYCCGLVLRAKLSGNNA</sequence>
<gene>
    <name evidence="2" type="ORF">BXYJ_LOCUS11591</name>
</gene>
<evidence type="ECO:0000313" key="3">
    <source>
        <dbReference type="Proteomes" id="UP000095284"/>
    </source>
</evidence>
<feature type="signal peptide" evidence="1">
    <location>
        <begin position="1"/>
        <end position="20"/>
    </location>
</feature>
<dbReference type="AlphaFoldDB" id="A0A1I7RSZ7"/>
<keyword evidence="1" id="KW-0732">Signal</keyword>
<dbReference type="OrthoDB" id="10348168at2759"/>
<dbReference type="SMR" id="A0A1I7RSZ7"/>
<evidence type="ECO:0000313" key="2">
    <source>
        <dbReference type="EMBL" id="CAD5231495.1"/>
    </source>
</evidence>
<dbReference type="WBParaSite" id="BXY_0385100.1">
    <property type="protein sequence ID" value="BXY_0385100.1"/>
    <property type="gene ID" value="BXY_0385100"/>
</dbReference>
<dbReference type="Proteomes" id="UP000095284">
    <property type="component" value="Unplaced"/>
</dbReference>
<evidence type="ECO:0000313" key="4">
    <source>
        <dbReference type="Proteomes" id="UP000659654"/>
    </source>
</evidence>
<proteinExistence type="predicted"/>
<organism evidence="3 5">
    <name type="scientific">Bursaphelenchus xylophilus</name>
    <name type="common">Pinewood nematode worm</name>
    <name type="synonym">Aphelenchoides xylophilus</name>
    <dbReference type="NCBI Taxonomy" id="6326"/>
    <lineage>
        <taxon>Eukaryota</taxon>
        <taxon>Metazoa</taxon>
        <taxon>Ecdysozoa</taxon>
        <taxon>Nematoda</taxon>
        <taxon>Chromadorea</taxon>
        <taxon>Rhabditida</taxon>
        <taxon>Tylenchina</taxon>
        <taxon>Tylenchomorpha</taxon>
        <taxon>Aphelenchoidea</taxon>
        <taxon>Aphelenchoididae</taxon>
        <taxon>Bursaphelenchus</taxon>
    </lineage>
</organism>
<keyword evidence="4" id="KW-1185">Reference proteome</keyword>
<evidence type="ECO:0000313" key="5">
    <source>
        <dbReference type="WBParaSite" id="BXY_0385100.1"/>
    </source>
</evidence>
<reference evidence="5" key="1">
    <citation type="submission" date="2016-11" db="UniProtKB">
        <authorList>
            <consortium name="WormBaseParasite"/>
        </authorList>
    </citation>
    <scope>IDENTIFICATION</scope>
</reference>
<feature type="chain" id="PRO_5035399545" evidence="1">
    <location>
        <begin position="21"/>
        <end position="87"/>
    </location>
</feature>
<dbReference type="Gene3D" id="1.10.100.10">
    <property type="entry name" value="Insulin-like"/>
    <property type="match status" value="1"/>
</dbReference>